<reference evidence="2 3" key="1">
    <citation type="submission" date="2018-01" db="EMBL/GenBank/DDBJ databases">
        <title>Whole genome sequencing of Histamine producing bacteria.</title>
        <authorList>
            <person name="Butler K."/>
        </authorList>
    </citation>
    <scope>NUCLEOTIDE SEQUENCE [LARGE SCALE GENOMIC DNA]</scope>
    <source>
        <strain evidence="2 3">DSM 24669</strain>
    </source>
</reference>
<dbReference type="OrthoDB" id="236897at2"/>
<dbReference type="InterPro" id="IPR011009">
    <property type="entry name" value="Kinase-like_dom_sf"/>
</dbReference>
<dbReference type="GO" id="GO:0016740">
    <property type="term" value="F:transferase activity"/>
    <property type="evidence" value="ECO:0007669"/>
    <property type="project" value="UniProtKB-KW"/>
</dbReference>
<keyword evidence="3" id="KW-1185">Reference proteome</keyword>
<name>A0A0J8VDT4_9GAMM</name>
<gene>
    <name evidence="2" type="ORF">C9I94_08275</name>
</gene>
<evidence type="ECO:0000259" key="1">
    <source>
        <dbReference type="Pfam" id="PF01636"/>
    </source>
</evidence>
<dbReference type="SUPFAM" id="SSF56112">
    <property type="entry name" value="Protein kinase-like (PK-like)"/>
    <property type="match status" value="1"/>
</dbReference>
<dbReference type="Gene3D" id="3.90.1200.10">
    <property type="match status" value="1"/>
</dbReference>
<evidence type="ECO:0000313" key="3">
    <source>
        <dbReference type="Proteomes" id="UP000240481"/>
    </source>
</evidence>
<dbReference type="EMBL" id="PYLZ01000004">
    <property type="protein sequence ID" value="PSW24804.1"/>
    <property type="molecule type" value="Genomic_DNA"/>
</dbReference>
<dbReference type="RefSeq" id="WP_048897941.1">
    <property type="nucleotide sequence ID" value="NZ_AP024853.1"/>
</dbReference>
<proteinExistence type="predicted"/>
<dbReference type="STRING" id="680026.AB733_06105"/>
<keyword evidence="2" id="KW-0808">Transferase</keyword>
<dbReference type="Pfam" id="PF01636">
    <property type="entry name" value="APH"/>
    <property type="match status" value="1"/>
</dbReference>
<dbReference type="Proteomes" id="UP000240481">
    <property type="component" value="Unassembled WGS sequence"/>
</dbReference>
<protein>
    <submittedName>
        <fullName evidence="2">Aminoglycoside phosphotransferase family protein</fullName>
    </submittedName>
</protein>
<organism evidence="2 3">
    <name type="scientific">Photobacterium swingsii</name>
    <dbReference type="NCBI Taxonomy" id="680026"/>
    <lineage>
        <taxon>Bacteria</taxon>
        <taxon>Pseudomonadati</taxon>
        <taxon>Pseudomonadota</taxon>
        <taxon>Gammaproteobacteria</taxon>
        <taxon>Vibrionales</taxon>
        <taxon>Vibrionaceae</taxon>
        <taxon>Photobacterium</taxon>
    </lineage>
</organism>
<feature type="domain" description="Aminoglycoside phosphotransferase" evidence="1">
    <location>
        <begin position="107"/>
        <end position="163"/>
    </location>
</feature>
<dbReference type="InterPro" id="IPR002575">
    <property type="entry name" value="Aminoglycoside_PTrfase"/>
</dbReference>
<comment type="caution">
    <text evidence="2">The sequence shown here is derived from an EMBL/GenBank/DDBJ whole genome shotgun (WGS) entry which is preliminary data.</text>
</comment>
<dbReference type="AlphaFoldDB" id="A0A0J8VDT4"/>
<evidence type="ECO:0000313" key="2">
    <source>
        <dbReference type="EMBL" id="PSW24804.1"/>
    </source>
</evidence>
<sequence>MEDLKGGREGLIHRSDDKVYRPSGFWSQSIHKLLLHLKNEKFNSAPKSFGFDSRGNEIVSYVSGDVYNYPLVGAISSTEALCSAALLLRKYHDVTASFVQSKNCNDLAWLLPAREPQEVICHGDYAPYNVALSGNTVVGIFDFDTAHPAPRIWDVAYAVYSWSPFKTNPHDSLGDLPKQSARAKQFCDSYGLSYADRTQLVDTMISRVQALVDFMRDEATKGNEAFIANIKDSHHLAYLADIEYLERNKEQITNCLVANNHDA</sequence>
<accession>A0A0J8VDT4</accession>